<accession>A0A4R1QXF3</accession>
<evidence type="ECO:0000313" key="1">
    <source>
        <dbReference type="EMBL" id="TCL56354.1"/>
    </source>
</evidence>
<evidence type="ECO:0000313" key="2">
    <source>
        <dbReference type="Proteomes" id="UP000295184"/>
    </source>
</evidence>
<sequence length="116" mass="13357">MKQKRITAIQAYWKGVRCAEHLIRGLKQMSERDPDASPSLIANAIYVLTYYATGRDCLRLMPIYFRMLGMEVPRPIRHLPSSSDENLTTSFRVGLFVGLEEILDNSDTMIEQTEEF</sequence>
<dbReference type="GeneID" id="97382734"/>
<proteinExistence type="predicted"/>
<dbReference type="OrthoDB" id="9865588at2"/>
<protein>
    <submittedName>
        <fullName evidence="1">Uncharacterized protein</fullName>
    </submittedName>
</protein>
<reference evidence="1 2" key="1">
    <citation type="submission" date="2019-03" db="EMBL/GenBank/DDBJ databases">
        <title>Genomic Encyclopedia of Type Strains, Phase IV (KMG-IV): sequencing the most valuable type-strain genomes for metagenomic binning, comparative biology and taxonomic classification.</title>
        <authorList>
            <person name="Goeker M."/>
        </authorList>
    </citation>
    <scope>NUCLEOTIDE SEQUENCE [LARGE SCALE GENOMIC DNA]</scope>
    <source>
        <strain evidence="1 2">DSM 100451</strain>
    </source>
</reference>
<comment type="caution">
    <text evidence="1">The sequence shown here is derived from an EMBL/GenBank/DDBJ whole genome shotgun (WGS) entry which is preliminary data.</text>
</comment>
<organism evidence="1 2">
    <name type="scientific">Allofournierella massiliensis</name>
    <dbReference type="NCBI Taxonomy" id="1650663"/>
    <lineage>
        <taxon>Bacteria</taxon>
        <taxon>Bacillati</taxon>
        <taxon>Bacillota</taxon>
        <taxon>Clostridia</taxon>
        <taxon>Eubacteriales</taxon>
        <taxon>Oscillospiraceae</taxon>
        <taxon>Allofournierella</taxon>
    </lineage>
</organism>
<gene>
    <name evidence="1" type="ORF">EDD77_11312</name>
</gene>
<dbReference type="EMBL" id="SLUM01000013">
    <property type="protein sequence ID" value="TCL56354.1"/>
    <property type="molecule type" value="Genomic_DNA"/>
</dbReference>
<dbReference type="Proteomes" id="UP000295184">
    <property type="component" value="Unassembled WGS sequence"/>
</dbReference>
<dbReference type="STRING" id="1650663.GCA_001486665_02531"/>
<dbReference type="RefSeq" id="WP_058965514.1">
    <property type="nucleotide sequence ID" value="NZ_CABKVM010000018.1"/>
</dbReference>
<dbReference type="AlphaFoldDB" id="A0A4R1QXF3"/>
<name>A0A4R1QXF3_9FIRM</name>